<dbReference type="Gene3D" id="3.40.50.2020">
    <property type="match status" value="1"/>
</dbReference>
<sequence length="206" mass="22419">MAGSERHICTTCLLSLPWLHNHSLVGAEAAGKFAAFHEVMSVHPFFEYHTKGIVQALLKEIKYKGGSELSRFLGSHCGETWHVSGCPPKVDLVVPVPLHRRKLRQRGYNQSELFAEGLSGPLSTPVDGTLLRREVYTLSQTKKKKEERIAAMQHVFSVRAGVNLAGVGVLLVDDVLTTGATLEGCVEVLVQAGCREIHISTIAAAP</sequence>
<dbReference type="CDD" id="cd06223">
    <property type="entry name" value="PRTases_typeI"/>
    <property type="match status" value="1"/>
</dbReference>
<evidence type="ECO:0000313" key="4">
    <source>
        <dbReference type="Proteomes" id="UP001501508"/>
    </source>
</evidence>
<gene>
    <name evidence="3" type="ORF">GCM10023091_43190</name>
</gene>
<proteinExistence type="inferred from homology"/>
<dbReference type="PANTHER" id="PTHR47505">
    <property type="entry name" value="DNA UTILIZATION PROTEIN YHGH"/>
    <property type="match status" value="1"/>
</dbReference>
<protein>
    <submittedName>
        <fullName evidence="3">ComF family protein</fullName>
    </submittedName>
</protein>
<feature type="domain" description="Phosphoribosyltransferase" evidence="2">
    <location>
        <begin position="141"/>
        <end position="205"/>
    </location>
</feature>
<keyword evidence="4" id="KW-1185">Reference proteome</keyword>
<comment type="similarity">
    <text evidence="1">Belongs to the ComF/GntX family.</text>
</comment>
<dbReference type="InterPro" id="IPR000836">
    <property type="entry name" value="PRTase_dom"/>
</dbReference>
<dbReference type="Proteomes" id="UP001501508">
    <property type="component" value="Unassembled WGS sequence"/>
</dbReference>
<organism evidence="3 4">
    <name type="scientific">Ravibacter arvi</name>
    <dbReference type="NCBI Taxonomy" id="2051041"/>
    <lineage>
        <taxon>Bacteria</taxon>
        <taxon>Pseudomonadati</taxon>
        <taxon>Bacteroidota</taxon>
        <taxon>Cytophagia</taxon>
        <taxon>Cytophagales</taxon>
        <taxon>Spirosomataceae</taxon>
        <taxon>Ravibacter</taxon>
    </lineage>
</organism>
<dbReference type="InterPro" id="IPR029057">
    <property type="entry name" value="PRTase-like"/>
</dbReference>
<reference evidence="4" key="1">
    <citation type="journal article" date="2019" name="Int. J. Syst. Evol. Microbiol.">
        <title>The Global Catalogue of Microorganisms (GCM) 10K type strain sequencing project: providing services to taxonomists for standard genome sequencing and annotation.</title>
        <authorList>
            <consortium name="The Broad Institute Genomics Platform"/>
            <consortium name="The Broad Institute Genome Sequencing Center for Infectious Disease"/>
            <person name="Wu L."/>
            <person name="Ma J."/>
        </authorList>
    </citation>
    <scope>NUCLEOTIDE SEQUENCE [LARGE SCALE GENOMIC DNA]</scope>
    <source>
        <strain evidence="4">JCM 31920</strain>
    </source>
</reference>
<evidence type="ECO:0000259" key="2">
    <source>
        <dbReference type="Pfam" id="PF00156"/>
    </source>
</evidence>
<evidence type="ECO:0000313" key="3">
    <source>
        <dbReference type="EMBL" id="GAA4447757.1"/>
    </source>
</evidence>
<dbReference type="SUPFAM" id="SSF53271">
    <property type="entry name" value="PRTase-like"/>
    <property type="match status" value="1"/>
</dbReference>
<dbReference type="PANTHER" id="PTHR47505:SF1">
    <property type="entry name" value="DNA UTILIZATION PROTEIN YHGH"/>
    <property type="match status" value="1"/>
</dbReference>
<dbReference type="EMBL" id="BAABEY010000036">
    <property type="protein sequence ID" value="GAA4447757.1"/>
    <property type="molecule type" value="Genomic_DNA"/>
</dbReference>
<dbReference type="Pfam" id="PF00156">
    <property type="entry name" value="Pribosyltran"/>
    <property type="match status" value="1"/>
</dbReference>
<dbReference type="InterPro" id="IPR051910">
    <property type="entry name" value="ComF/GntX_DNA_util-trans"/>
</dbReference>
<evidence type="ECO:0000256" key="1">
    <source>
        <dbReference type="ARBA" id="ARBA00008007"/>
    </source>
</evidence>
<name>A0ABP8MDJ2_9BACT</name>
<comment type="caution">
    <text evidence="3">The sequence shown here is derived from an EMBL/GenBank/DDBJ whole genome shotgun (WGS) entry which is preliminary data.</text>
</comment>
<accession>A0ABP8MDJ2</accession>